<dbReference type="EMBL" id="JACSNR010000011">
    <property type="protein sequence ID" value="MBM6924199.1"/>
    <property type="molecule type" value="Genomic_DNA"/>
</dbReference>
<feature type="transmembrane region" description="Helical" evidence="7">
    <location>
        <begin position="160"/>
        <end position="183"/>
    </location>
</feature>
<evidence type="ECO:0000256" key="2">
    <source>
        <dbReference type="ARBA" id="ARBA00022448"/>
    </source>
</evidence>
<keyword evidence="4 7" id="KW-0812">Transmembrane</keyword>
<evidence type="ECO:0000313" key="9">
    <source>
        <dbReference type="Proteomes" id="UP000724149"/>
    </source>
</evidence>
<feature type="transmembrane region" description="Helical" evidence="7">
    <location>
        <begin position="411"/>
        <end position="430"/>
    </location>
</feature>
<accession>A0ABS2GRA7</accession>
<comment type="caution">
    <text evidence="8">The sequence shown here is derived from an EMBL/GenBank/DDBJ whole genome shotgun (WGS) entry which is preliminary data.</text>
</comment>
<name>A0ABS2GRA7_9FIRM</name>
<keyword evidence="9" id="KW-1185">Reference proteome</keyword>
<evidence type="ECO:0000256" key="5">
    <source>
        <dbReference type="ARBA" id="ARBA00022989"/>
    </source>
</evidence>
<proteinExistence type="predicted"/>
<dbReference type="PANTHER" id="PTHR43823:SF3">
    <property type="entry name" value="MULTIDRUG EXPORT PROTEIN MEPA"/>
    <property type="match status" value="1"/>
</dbReference>
<evidence type="ECO:0000256" key="6">
    <source>
        <dbReference type="ARBA" id="ARBA00023136"/>
    </source>
</evidence>
<evidence type="ECO:0000313" key="8">
    <source>
        <dbReference type="EMBL" id="MBM6924199.1"/>
    </source>
</evidence>
<dbReference type="InterPro" id="IPR051327">
    <property type="entry name" value="MATE_MepA_subfamily"/>
</dbReference>
<dbReference type="RefSeq" id="WP_204721988.1">
    <property type="nucleotide sequence ID" value="NZ_JACSNR010000011.1"/>
</dbReference>
<dbReference type="PANTHER" id="PTHR43823">
    <property type="entry name" value="SPORULATION PROTEIN YKVU"/>
    <property type="match status" value="1"/>
</dbReference>
<evidence type="ECO:0000256" key="1">
    <source>
        <dbReference type="ARBA" id="ARBA00004651"/>
    </source>
</evidence>
<feature type="transmembrane region" description="Helical" evidence="7">
    <location>
        <begin position="386"/>
        <end position="405"/>
    </location>
</feature>
<keyword evidence="6 7" id="KW-0472">Membrane</keyword>
<evidence type="ECO:0000256" key="3">
    <source>
        <dbReference type="ARBA" id="ARBA00022475"/>
    </source>
</evidence>
<dbReference type="InterPro" id="IPR048279">
    <property type="entry name" value="MdtK-like"/>
</dbReference>
<evidence type="ECO:0000256" key="7">
    <source>
        <dbReference type="SAM" id="Phobius"/>
    </source>
</evidence>
<feature type="transmembrane region" description="Helical" evidence="7">
    <location>
        <begin position="265"/>
        <end position="287"/>
    </location>
</feature>
<dbReference type="Proteomes" id="UP000724149">
    <property type="component" value="Unassembled WGS sequence"/>
</dbReference>
<feature type="transmembrane region" description="Helical" evidence="7">
    <location>
        <begin position="352"/>
        <end position="374"/>
    </location>
</feature>
<evidence type="ECO:0000256" key="4">
    <source>
        <dbReference type="ARBA" id="ARBA00022692"/>
    </source>
</evidence>
<feature type="transmembrane region" description="Helical" evidence="7">
    <location>
        <begin position="189"/>
        <end position="211"/>
    </location>
</feature>
<feature type="transmembrane region" description="Helical" evidence="7">
    <location>
        <begin position="132"/>
        <end position="153"/>
    </location>
</feature>
<keyword evidence="5 7" id="KW-1133">Transmembrane helix</keyword>
<feature type="transmembrane region" description="Helical" evidence="7">
    <location>
        <begin position="12"/>
        <end position="31"/>
    </location>
</feature>
<organism evidence="8 9">
    <name type="scientific">Hydrogenoanaerobacterium saccharovorans</name>
    <dbReference type="NCBI Taxonomy" id="474960"/>
    <lineage>
        <taxon>Bacteria</taxon>
        <taxon>Bacillati</taxon>
        <taxon>Bacillota</taxon>
        <taxon>Clostridia</taxon>
        <taxon>Eubacteriales</taxon>
        <taxon>Oscillospiraceae</taxon>
        <taxon>Hydrogenoanaerobacterium</taxon>
    </lineage>
</organism>
<dbReference type="Pfam" id="PF01554">
    <property type="entry name" value="MatE"/>
    <property type="match status" value="2"/>
</dbReference>
<protein>
    <submittedName>
        <fullName evidence="8">Multidrug transporter MatE</fullName>
    </submittedName>
</protein>
<dbReference type="PIRSF" id="PIRSF006603">
    <property type="entry name" value="DinF"/>
    <property type="match status" value="1"/>
</dbReference>
<gene>
    <name evidence="8" type="ORF">H9X81_10930</name>
</gene>
<keyword evidence="3" id="KW-1003">Cell membrane</keyword>
<feature type="transmembrane region" description="Helical" evidence="7">
    <location>
        <begin position="232"/>
        <end position="253"/>
    </location>
</feature>
<feature type="transmembrane region" description="Helical" evidence="7">
    <location>
        <begin position="51"/>
        <end position="77"/>
    </location>
</feature>
<dbReference type="InterPro" id="IPR002528">
    <property type="entry name" value="MATE_fam"/>
</dbReference>
<keyword evidence="2" id="KW-0813">Transport</keyword>
<feature type="transmembrane region" description="Helical" evidence="7">
    <location>
        <begin position="308"/>
        <end position="332"/>
    </location>
</feature>
<reference evidence="8 9" key="1">
    <citation type="journal article" date="2021" name="Sci. Rep.">
        <title>The distribution of antibiotic resistance genes in chicken gut microbiota commensals.</title>
        <authorList>
            <person name="Juricova H."/>
            <person name="Matiasovicova J."/>
            <person name="Kubasova T."/>
            <person name="Cejkova D."/>
            <person name="Rychlik I."/>
        </authorList>
    </citation>
    <scope>NUCLEOTIDE SEQUENCE [LARGE SCALE GENOMIC DNA]</scope>
    <source>
        <strain evidence="8 9">An564</strain>
    </source>
</reference>
<feature type="transmembrane region" description="Helical" evidence="7">
    <location>
        <begin position="89"/>
        <end position="112"/>
    </location>
</feature>
<comment type="subcellular location">
    <subcellularLocation>
        <location evidence="1">Cell membrane</location>
        <topology evidence="1">Multi-pass membrane protein</topology>
    </subcellularLocation>
</comment>
<sequence>MDLLTGNIRTIYLRYLSAAFGSAMISSIYGLVDTAMVGQYQGPDGAAALAIFAPIWNIIYSLGLLAGIGGSILFAAARGSRNDGTENRFFTAAVLLCAGLSALCWGLILLLPEPMLRLFGADDALLPLAMEYLRPVSFAVPVFLFNQLLSAFLRNDSRPGLTTAAVLAGGIFNVAGDYCFIFLLDMGIYGAGLATSLGAIIQLCILLSHFFSRHCTLRLMPAPGLPGLFGRIAAAGFSSFFIDVAMGILTMLFNRQIMRLLGSDALAVYGIIVNVSTIVQCCGYSVGQAAQPILSQNFGAGLYSRIRQLLRLAVTASICFGIAWTAAVWAAPLAFVKVFMAPSPEVLAIAPAILRAYALSFLLLPLNIFSTYFFQSVLRAELSFGIAVSRGALISGSLILLLPALLGPDAIWYAMPLTEVLVFLAVAALLRRTVRSMEAAPAQ</sequence>